<dbReference type="InterPro" id="IPR058487">
    <property type="entry name" value="DUF8174"/>
</dbReference>
<reference evidence="2" key="1">
    <citation type="journal article" date="2019" name="Emerg. Microbes Infect.">
        <title>Comprehensive subspecies identification of 175 nontuberculous mycobacteria species based on 7547 genomic profiles.</title>
        <authorList>
            <person name="Matsumoto Y."/>
            <person name="Kinjo T."/>
            <person name="Motooka D."/>
            <person name="Nabeya D."/>
            <person name="Jung N."/>
            <person name="Uechi K."/>
            <person name="Horii T."/>
            <person name="Iida T."/>
            <person name="Fujita J."/>
            <person name="Nakamura S."/>
        </authorList>
    </citation>
    <scope>NUCLEOTIDE SEQUENCE [LARGE SCALE GENOMIC DNA]</scope>
    <source>
        <strain evidence="2">JCM 13671</strain>
    </source>
</reference>
<gene>
    <name evidence="2" type="ORF">MCNF_17610</name>
</gene>
<proteinExistence type="predicted"/>
<evidence type="ECO:0000259" key="1">
    <source>
        <dbReference type="Pfam" id="PF26525"/>
    </source>
</evidence>
<accession>A0A7I7XV65</accession>
<dbReference type="RefSeq" id="WP_085150805.1">
    <property type="nucleotide sequence ID" value="NZ_AP022612.1"/>
</dbReference>
<name>A0A7I7XV65_9MYCO</name>
<reference evidence="2" key="2">
    <citation type="submission" date="2020-02" db="EMBL/GenBank/DDBJ databases">
        <authorList>
            <person name="Matsumoto Y."/>
            <person name="Motooka D."/>
            <person name="Nakamura S."/>
        </authorList>
    </citation>
    <scope>NUCLEOTIDE SEQUENCE</scope>
    <source>
        <strain evidence="2">JCM 13671</strain>
    </source>
</reference>
<dbReference type="AlphaFoldDB" id="A0A7I7XV65"/>
<sequence>MAGPYPPPQGTDVTSTHSVPPGYGPGYPGPPNAYPGPLPPPVPYPAPRRGRRLLTWVVVLAAVVGLVAAVVWAARDDAATTATGVINEGSAKTAIQNYLDALSNKDLQTISRNALCGLYDGVRDRRSDDALAKLSSDAFNKQFSSAEVTSVDTIVFASPASAQVLFSMRVTAARGTRGPEERQGVAQLLTHNNQILVCSYVMRTAGAF</sequence>
<feature type="domain" description="DUF8174" evidence="1">
    <location>
        <begin position="81"/>
        <end position="203"/>
    </location>
</feature>
<protein>
    <recommendedName>
        <fullName evidence="1">DUF8174 domain-containing protein</fullName>
    </recommendedName>
</protein>
<dbReference type="EMBL" id="AP022612">
    <property type="protein sequence ID" value="BBZ33156.1"/>
    <property type="molecule type" value="Genomic_DNA"/>
</dbReference>
<evidence type="ECO:0000313" key="2">
    <source>
        <dbReference type="EMBL" id="BBZ33156.1"/>
    </source>
</evidence>
<dbReference type="Proteomes" id="UP000466931">
    <property type="component" value="Chromosome"/>
</dbReference>
<dbReference type="OrthoDB" id="4761684at2"/>
<keyword evidence="3" id="KW-1185">Reference proteome</keyword>
<dbReference type="Pfam" id="PF26525">
    <property type="entry name" value="DUF8174"/>
    <property type="match status" value="1"/>
</dbReference>
<evidence type="ECO:0000313" key="3">
    <source>
        <dbReference type="Proteomes" id="UP000466931"/>
    </source>
</evidence>
<organism evidence="2 3">
    <name type="scientific">Mycolicibacterium confluentis</name>
    <dbReference type="NCBI Taxonomy" id="28047"/>
    <lineage>
        <taxon>Bacteria</taxon>
        <taxon>Bacillati</taxon>
        <taxon>Actinomycetota</taxon>
        <taxon>Actinomycetes</taxon>
        <taxon>Mycobacteriales</taxon>
        <taxon>Mycobacteriaceae</taxon>
        <taxon>Mycolicibacterium</taxon>
    </lineage>
</organism>